<dbReference type="Pfam" id="PF01381">
    <property type="entry name" value="HTH_3"/>
    <property type="match status" value="1"/>
</dbReference>
<sequence length="75" mass="8705">MSEKKKNLLIGLIRKYMVIAKIKSYTQLAAAMGCVSAPTLYRRMEDIEKLTLGELGRIVRFLRIPMEELQEVFTR</sequence>
<name>A0AAW4W1C1_9FIRM</name>
<gene>
    <name evidence="2" type="ORF">LKD22_06055</name>
</gene>
<reference evidence="2 3" key="1">
    <citation type="submission" date="2021-10" db="EMBL/GenBank/DDBJ databases">
        <title>Anaerobic single-cell dispensing facilitates the cultivation of human gut bacteria.</title>
        <authorList>
            <person name="Afrizal A."/>
        </authorList>
    </citation>
    <scope>NUCLEOTIDE SEQUENCE [LARGE SCALE GENOMIC DNA]</scope>
    <source>
        <strain evidence="2 3">CLA-AA-H270</strain>
    </source>
</reference>
<dbReference type="InterPro" id="IPR001387">
    <property type="entry name" value="Cro/C1-type_HTH"/>
</dbReference>
<feature type="domain" description="HTH cro/C1-type" evidence="1">
    <location>
        <begin position="13"/>
        <end position="69"/>
    </location>
</feature>
<dbReference type="AlphaFoldDB" id="A0AAW4W1C1"/>
<protein>
    <submittedName>
        <fullName evidence="2">Helix-turn-helix domain-containing protein</fullName>
    </submittedName>
</protein>
<keyword evidence="3" id="KW-1185">Reference proteome</keyword>
<evidence type="ECO:0000313" key="2">
    <source>
        <dbReference type="EMBL" id="MCC2176687.1"/>
    </source>
</evidence>
<organism evidence="2 3">
    <name type="scientific">Agathobaculum butyriciproducens</name>
    <dbReference type="NCBI Taxonomy" id="1628085"/>
    <lineage>
        <taxon>Bacteria</taxon>
        <taxon>Bacillati</taxon>
        <taxon>Bacillota</taxon>
        <taxon>Clostridia</taxon>
        <taxon>Eubacteriales</taxon>
        <taxon>Butyricicoccaceae</taxon>
        <taxon>Agathobaculum</taxon>
    </lineage>
</organism>
<evidence type="ECO:0000259" key="1">
    <source>
        <dbReference type="Pfam" id="PF01381"/>
    </source>
</evidence>
<evidence type="ECO:0000313" key="3">
    <source>
        <dbReference type="Proteomes" id="UP001298753"/>
    </source>
</evidence>
<dbReference type="EMBL" id="JAJEPX010000013">
    <property type="protein sequence ID" value="MCC2176687.1"/>
    <property type="molecule type" value="Genomic_DNA"/>
</dbReference>
<accession>A0AAW4W1C1</accession>
<dbReference type="PROSITE" id="PS51257">
    <property type="entry name" value="PROKAR_LIPOPROTEIN"/>
    <property type="match status" value="1"/>
</dbReference>
<dbReference type="Proteomes" id="UP001298753">
    <property type="component" value="Unassembled WGS sequence"/>
</dbReference>
<comment type="caution">
    <text evidence="2">The sequence shown here is derived from an EMBL/GenBank/DDBJ whole genome shotgun (WGS) entry which is preliminary data.</text>
</comment>
<dbReference type="GeneID" id="98659921"/>
<dbReference type="RefSeq" id="WP_227600549.1">
    <property type="nucleotide sequence ID" value="NZ_JAJEPX010000013.1"/>
</dbReference>
<proteinExistence type="predicted"/>